<name>A0ABD3TS31_9LAMI</name>
<sequence>MDQSEEESFSLSSFDFNSSFGLYSSDEEENDSDKNKDINNDFDAYIEYELRPPPPPQGIDEELEFRVSFSTFVPFPGFQPASPIIEDPAVNIFFSKLQYSFTSNDSNCDLGSTPVVGLESPRRELSVNDGNRDDYDDCRTNNWKLVPSSKASSSNTITVTNGGITNLVLKLKSIILSLRSIRTSCNSRPRRPESPNRRRSWRCINLMKPFEKLCNWRTNNQQLMVVRKNNGGFERSSPSSKVVLEELKLNVLRKLFVNGGNKLIRRVEITKSCPNSIKSSPVHQSSDASSSSSVCAAIAHCKKSLGRADEFCF</sequence>
<dbReference type="Proteomes" id="UP001634393">
    <property type="component" value="Unassembled WGS sequence"/>
</dbReference>
<accession>A0ABD3TS31</accession>
<dbReference type="EMBL" id="JBJXBP010000003">
    <property type="protein sequence ID" value="KAL3839914.1"/>
    <property type="molecule type" value="Genomic_DNA"/>
</dbReference>
<evidence type="ECO:0000313" key="3">
    <source>
        <dbReference type="Proteomes" id="UP001634393"/>
    </source>
</evidence>
<protein>
    <submittedName>
        <fullName evidence="2">Uncharacterized protein</fullName>
    </submittedName>
</protein>
<evidence type="ECO:0000256" key="1">
    <source>
        <dbReference type="SAM" id="MobiDB-lite"/>
    </source>
</evidence>
<proteinExistence type="predicted"/>
<feature type="compositionally biased region" description="Low complexity" evidence="1">
    <location>
        <begin position="9"/>
        <end position="20"/>
    </location>
</feature>
<gene>
    <name evidence="2" type="ORF">ACJIZ3_024505</name>
</gene>
<reference evidence="2 3" key="1">
    <citation type="submission" date="2024-12" db="EMBL/GenBank/DDBJ databases">
        <title>The unique morphological basis and parallel evolutionary history of personate flowers in Penstemon.</title>
        <authorList>
            <person name="Depatie T.H."/>
            <person name="Wessinger C.A."/>
        </authorList>
    </citation>
    <scope>NUCLEOTIDE SEQUENCE [LARGE SCALE GENOMIC DNA]</scope>
    <source>
        <strain evidence="2">WTNN_2</strain>
        <tissue evidence="2">Leaf</tissue>
    </source>
</reference>
<dbReference type="AlphaFoldDB" id="A0ABD3TS31"/>
<evidence type="ECO:0000313" key="2">
    <source>
        <dbReference type="EMBL" id="KAL3839914.1"/>
    </source>
</evidence>
<organism evidence="2 3">
    <name type="scientific">Penstemon smallii</name>
    <dbReference type="NCBI Taxonomy" id="265156"/>
    <lineage>
        <taxon>Eukaryota</taxon>
        <taxon>Viridiplantae</taxon>
        <taxon>Streptophyta</taxon>
        <taxon>Embryophyta</taxon>
        <taxon>Tracheophyta</taxon>
        <taxon>Spermatophyta</taxon>
        <taxon>Magnoliopsida</taxon>
        <taxon>eudicotyledons</taxon>
        <taxon>Gunneridae</taxon>
        <taxon>Pentapetalae</taxon>
        <taxon>asterids</taxon>
        <taxon>lamiids</taxon>
        <taxon>Lamiales</taxon>
        <taxon>Plantaginaceae</taxon>
        <taxon>Cheloneae</taxon>
        <taxon>Penstemon</taxon>
    </lineage>
</organism>
<feature type="region of interest" description="Disordered" evidence="1">
    <location>
        <begin position="1"/>
        <end position="39"/>
    </location>
</feature>
<comment type="caution">
    <text evidence="2">The sequence shown here is derived from an EMBL/GenBank/DDBJ whole genome shotgun (WGS) entry which is preliminary data.</text>
</comment>
<keyword evidence="3" id="KW-1185">Reference proteome</keyword>